<feature type="transmembrane region" description="Helical" evidence="8">
    <location>
        <begin position="20"/>
        <end position="42"/>
    </location>
</feature>
<evidence type="ECO:0000256" key="4">
    <source>
        <dbReference type="ARBA" id="ARBA00022723"/>
    </source>
</evidence>
<dbReference type="STRING" id="229919.GCA_001050195_01010"/>
<dbReference type="GO" id="GO:0016020">
    <property type="term" value="C:membrane"/>
    <property type="evidence" value="ECO:0007669"/>
    <property type="project" value="UniProtKB-SubCell"/>
</dbReference>
<gene>
    <name evidence="9" type="ORF">DEQ80_02735</name>
</gene>
<keyword evidence="3 8" id="KW-0812">Transmembrane</keyword>
<comment type="subcellular location">
    <subcellularLocation>
        <location evidence="1">Membrane</location>
    </subcellularLocation>
</comment>
<evidence type="ECO:0000256" key="6">
    <source>
        <dbReference type="ARBA" id="ARBA00023004"/>
    </source>
</evidence>
<evidence type="ECO:0000256" key="3">
    <source>
        <dbReference type="ARBA" id="ARBA00022692"/>
    </source>
</evidence>
<evidence type="ECO:0000313" key="9">
    <source>
        <dbReference type="EMBL" id="HCE16756.1"/>
    </source>
</evidence>
<evidence type="ECO:0000256" key="5">
    <source>
        <dbReference type="ARBA" id="ARBA00022989"/>
    </source>
</evidence>
<keyword evidence="4" id="KW-0479">Metal-binding</keyword>
<keyword evidence="7 8" id="KW-0472">Membrane</keyword>
<evidence type="ECO:0008006" key="11">
    <source>
        <dbReference type="Google" id="ProtNLM"/>
    </source>
</evidence>
<dbReference type="Proteomes" id="UP000264141">
    <property type="component" value="Unassembled WGS sequence"/>
</dbReference>
<evidence type="ECO:0000256" key="2">
    <source>
        <dbReference type="ARBA" id="ARBA00022617"/>
    </source>
</evidence>
<dbReference type="SUPFAM" id="SSF81343">
    <property type="entry name" value="Fumarate reductase respiratory complex transmembrane subunits"/>
    <property type="match status" value="1"/>
</dbReference>
<dbReference type="InterPro" id="IPR034804">
    <property type="entry name" value="SQR/QFR_C/D"/>
</dbReference>
<dbReference type="AlphaFoldDB" id="A0A3D1JGM9"/>
<keyword evidence="2" id="KW-0349">Heme</keyword>
<evidence type="ECO:0000256" key="7">
    <source>
        <dbReference type="ARBA" id="ARBA00023136"/>
    </source>
</evidence>
<dbReference type="Gene3D" id="1.20.1300.10">
    <property type="entry name" value="Fumarate reductase/succinate dehydrogenase, transmembrane subunit"/>
    <property type="match status" value="1"/>
</dbReference>
<sequence>MSVTAKEPEKIRIQKNFDQIAWMAMRYSGVLLIPLAFGHMILQDVVVGVHQITTDYAVERMATLGWKLYDIFLLAFAFGHGMNGVRQVFRDYIHNPRSFRIVSSILFVVWLVISVIGAITLLAINPAMGR</sequence>
<name>A0A3D1JGM9_9CHLR</name>
<dbReference type="EMBL" id="DPBP01000010">
    <property type="protein sequence ID" value="HCE16756.1"/>
    <property type="molecule type" value="Genomic_DNA"/>
</dbReference>
<evidence type="ECO:0000256" key="8">
    <source>
        <dbReference type="SAM" id="Phobius"/>
    </source>
</evidence>
<organism evidence="9 10">
    <name type="scientific">Anaerolinea thermolimosa</name>
    <dbReference type="NCBI Taxonomy" id="229919"/>
    <lineage>
        <taxon>Bacteria</taxon>
        <taxon>Bacillati</taxon>
        <taxon>Chloroflexota</taxon>
        <taxon>Anaerolineae</taxon>
        <taxon>Anaerolineales</taxon>
        <taxon>Anaerolineaceae</taxon>
        <taxon>Anaerolinea</taxon>
    </lineage>
</organism>
<reference evidence="9 10" key="1">
    <citation type="journal article" date="2018" name="Nat. Biotechnol.">
        <title>A standardized bacterial taxonomy based on genome phylogeny substantially revises the tree of life.</title>
        <authorList>
            <person name="Parks D.H."/>
            <person name="Chuvochina M."/>
            <person name="Waite D.W."/>
            <person name="Rinke C."/>
            <person name="Skarshewski A."/>
            <person name="Chaumeil P.A."/>
            <person name="Hugenholtz P."/>
        </authorList>
    </citation>
    <scope>NUCLEOTIDE SEQUENCE [LARGE SCALE GENOMIC DNA]</scope>
    <source>
        <strain evidence="9">UBA8781</strain>
    </source>
</reference>
<dbReference type="GO" id="GO:0046872">
    <property type="term" value="F:metal ion binding"/>
    <property type="evidence" value="ECO:0007669"/>
    <property type="project" value="UniProtKB-KW"/>
</dbReference>
<dbReference type="Pfam" id="PF01127">
    <property type="entry name" value="Sdh_cyt"/>
    <property type="match status" value="1"/>
</dbReference>
<keyword evidence="5 8" id="KW-1133">Transmembrane helix</keyword>
<evidence type="ECO:0000313" key="10">
    <source>
        <dbReference type="Proteomes" id="UP000264141"/>
    </source>
</evidence>
<keyword evidence="6" id="KW-0408">Iron</keyword>
<feature type="transmembrane region" description="Helical" evidence="8">
    <location>
        <begin position="101"/>
        <end position="124"/>
    </location>
</feature>
<protein>
    <recommendedName>
        <fullName evidence="11">Succinate dehydrogenase</fullName>
    </recommendedName>
</protein>
<accession>A0A3D1JGM9</accession>
<evidence type="ECO:0000256" key="1">
    <source>
        <dbReference type="ARBA" id="ARBA00004370"/>
    </source>
</evidence>
<proteinExistence type="predicted"/>
<comment type="caution">
    <text evidence="9">The sequence shown here is derived from an EMBL/GenBank/DDBJ whole genome shotgun (WGS) entry which is preliminary data.</text>
</comment>
<dbReference type="RefSeq" id="WP_062190432.1">
    <property type="nucleotide sequence ID" value="NZ_DF967965.1"/>
</dbReference>
<dbReference type="InterPro" id="IPR000701">
    <property type="entry name" value="SuccDH_FuR_B_TM-su"/>
</dbReference>
<dbReference type="OrthoDB" id="67843at2"/>